<keyword evidence="4" id="KW-0548">Nucleotidyltransferase</keyword>
<protein>
    <submittedName>
        <fullName evidence="4">Putative reverse transcriptase domain-containing protein</fullName>
    </submittedName>
</protein>
<feature type="transmembrane region" description="Helical" evidence="1">
    <location>
        <begin position="19"/>
        <end position="41"/>
    </location>
</feature>
<feature type="domain" description="Integrase zinc-binding" evidence="2">
    <location>
        <begin position="674"/>
        <end position="728"/>
    </location>
</feature>
<dbReference type="InterPro" id="IPR021109">
    <property type="entry name" value="Peptidase_aspartic_dom_sf"/>
</dbReference>
<accession>A0A699GL65</accession>
<dbReference type="InterPro" id="IPR043502">
    <property type="entry name" value="DNA/RNA_pol_sf"/>
</dbReference>
<dbReference type="Pfam" id="PF24626">
    <property type="entry name" value="SH3_Tf2-1"/>
    <property type="match status" value="1"/>
</dbReference>
<dbReference type="SUPFAM" id="SSF56672">
    <property type="entry name" value="DNA/RNA polymerases"/>
    <property type="match status" value="1"/>
</dbReference>
<dbReference type="InterPro" id="IPR056924">
    <property type="entry name" value="SH3_Tf2-1"/>
</dbReference>
<proteinExistence type="predicted"/>
<dbReference type="Gene3D" id="3.30.70.270">
    <property type="match status" value="1"/>
</dbReference>
<evidence type="ECO:0000256" key="1">
    <source>
        <dbReference type="SAM" id="Phobius"/>
    </source>
</evidence>
<dbReference type="Pfam" id="PF08284">
    <property type="entry name" value="RVP_2"/>
    <property type="match status" value="1"/>
</dbReference>
<reference evidence="4" key="1">
    <citation type="journal article" date="2019" name="Sci. Rep.">
        <title>Draft genome of Tanacetum cinerariifolium, the natural source of mosquito coil.</title>
        <authorList>
            <person name="Yamashiro T."/>
            <person name="Shiraishi A."/>
            <person name="Satake H."/>
            <person name="Nakayama K."/>
        </authorList>
    </citation>
    <scope>NUCLEOTIDE SEQUENCE</scope>
</reference>
<dbReference type="InterPro" id="IPR041588">
    <property type="entry name" value="Integrase_H2C2"/>
</dbReference>
<organism evidence="4">
    <name type="scientific">Tanacetum cinerariifolium</name>
    <name type="common">Dalmatian daisy</name>
    <name type="synonym">Chrysanthemum cinerariifolium</name>
    <dbReference type="NCBI Taxonomy" id="118510"/>
    <lineage>
        <taxon>Eukaryota</taxon>
        <taxon>Viridiplantae</taxon>
        <taxon>Streptophyta</taxon>
        <taxon>Embryophyta</taxon>
        <taxon>Tracheophyta</taxon>
        <taxon>Spermatophyta</taxon>
        <taxon>Magnoliopsida</taxon>
        <taxon>eudicotyledons</taxon>
        <taxon>Gunneridae</taxon>
        <taxon>Pentapetalae</taxon>
        <taxon>asterids</taxon>
        <taxon>campanulids</taxon>
        <taxon>Asterales</taxon>
        <taxon>Asteraceae</taxon>
        <taxon>Asteroideae</taxon>
        <taxon>Anthemideae</taxon>
        <taxon>Anthemidinae</taxon>
        <taxon>Tanacetum</taxon>
    </lineage>
</organism>
<comment type="caution">
    <text evidence="4">The sequence shown here is derived from an EMBL/GenBank/DDBJ whole genome shotgun (WGS) entry which is preliminary data.</text>
</comment>
<keyword evidence="4" id="KW-0695">RNA-directed DNA polymerase</keyword>
<keyword evidence="4" id="KW-0808">Transferase</keyword>
<dbReference type="PANTHER" id="PTHR46148">
    <property type="entry name" value="CHROMO DOMAIN-CONTAINING PROTEIN"/>
    <property type="match status" value="1"/>
</dbReference>
<dbReference type="EMBL" id="BKCJ010010551">
    <property type="protein sequence ID" value="GEU92099.1"/>
    <property type="molecule type" value="Genomic_DNA"/>
</dbReference>
<dbReference type="AlphaFoldDB" id="A0A699GL65"/>
<name>A0A699GL65_TANCI</name>
<sequence>MFACNDVDMNYLHINVRRLLDFLMCLGIFMTLRVYTFYFMLDLVSLYRRQCVVMIPFLVAPRVSALAGCDRLLDIPSHFHKKFCWGTIFATGRKSFIELETGLRMKRTNSRIRFPVFLYPCYIKKKMTIKEVREKSVMKWKTKVTTKEGIVIKFLGKFHGYKLAMKKEVEENEGLKEVWEQMERWKCRDNGCSYKTFTACNPKEFDGKGGAVARTHWIEKMESVFDICGCIGNQRVRYAANCFVNKALTWWNTQVQARGREATIGMTWNDFKTFLMEDFCLSNKMEKLENECRNHIMVGANHVAYTDRFHELAKLSAILTAGILTDKVVCCETLTKGNDKRKEMEESSKQGSTWKNNKKAKTGSVFVAIVPPKNDNVKTYPKQVVLMNAVKMGQNQRACYEYGSLDHLRYDCPSGNKQLDKQGTLWLWREKRTPKTIRAKQEERHLIEMHFISTKFAPLLNVEPCIINPGYLIEIADGKSVKVDRVICDCKLELGYSLFAIDLILLGHESFDVILEMDWLSKNKAVIVCHKKVVEIQIKKGGILQVHGERIWKAAKALMNAKTKEEHEVHLKLVFELLRKEKLYAKFSKYEFWLQEVHFLGHVVHQSGIDVDPSKIEAANVVVDALRRKEQVKPRRVRAMAMTIQSEVKEMILVAQSEAFKQENILVERLHGDVRRVILNEAHKSRYSVHPGANKMYHDLRDMYWWTRMKRDIAIYVSKCLTYAKVKAEHQRPSELLQQLKIPEWKWDKIIMDLITKLPSCGTTWSARVDYFGLRWAIYFTLLANSTKSVRDKIRLEYCLSSSDGWTNYHSSIRCALFEALYDRKCRSPVLWAEIGEGGLIGPELALEIIDKVVLIKENLKVARDHQKSYADKRCKPLEFDVGDQVLLKVSPWKGVVYFGKKGKLAPRYVGLFEILERIGLVAYRLRLPEELNSVHDTFHVSNLKKCLADANLHVPLDEIKVDKTLHFFEEPLEITDREIKKLKRTNIVLVKVRWDSKRRPTFTWEHKDQIRI</sequence>
<evidence type="ECO:0000259" key="2">
    <source>
        <dbReference type="Pfam" id="PF17921"/>
    </source>
</evidence>
<gene>
    <name evidence="4" type="ORF">Tci_064077</name>
</gene>
<dbReference type="Gene3D" id="1.10.340.70">
    <property type="match status" value="1"/>
</dbReference>
<dbReference type="CDD" id="cd00303">
    <property type="entry name" value="retropepsin_like"/>
    <property type="match status" value="1"/>
</dbReference>
<evidence type="ECO:0000259" key="3">
    <source>
        <dbReference type="Pfam" id="PF24626"/>
    </source>
</evidence>
<keyword evidence="1" id="KW-0472">Membrane</keyword>
<dbReference type="GO" id="GO:0003964">
    <property type="term" value="F:RNA-directed DNA polymerase activity"/>
    <property type="evidence" value="ECO:0007669"/>
    <property type="project" value="UniProtKB-KW"/>
</dbReference>
<dbReference type="Gene3D" id="2.40.70.10">
    <property type="entry name" value="Acid Proteases"/>
    <property type="match status" value="1"/>
</dbReference>
<keyword evidence="1" id="KW-1133">Transmembrane helix</keyword>
<evidence type="ECO:0000313" key="4">
    <source>
        <dbReference type="EMBL" id="GEU92099.1"/>
    </source>
</evidence>
<keyword evidence="1" id="KW-0812">Transmembrane</keyword>
<dbReference type="Pfam" id="PF17921">
    <property type="entry name" value="Integrase_H2C2"/>
    <property type="match status" value="1"/>
</dbReference>
<dbReference type="PANTHER" id="PTHR46148:SF59">
    <property type="entry name" value="NUCLEOTIDYLTRANSFERASE, RIBONUCLEASE H"/>
    <property type="match status" value="1"/>
</dbReference>
<feature type="domain" description="Tf2-1-like SH3-like" evidence="3">
    <location>
        <begin position="883"/>
        <end position="947"/>
    </location>
</feature>
<dbReference type="InterPro" id="IPR043128">
    <property type="entry name" value="Rev_trsase/Diguanyl_cyclase"/>
</dbReference>